<reference evidence="2" key="1">
    <citation type="submission" date="2021-02" db="EMBL/GenBank/DDBJ databases">
        <authorList>
            <person name="Dougan E. K."/>
            <person name="Rhodes N."/>
            <person name="Thang M."/>
            <person name="Chan C."/>
        </authorList>
    </citation>
    <scope>NUCLEOTIDE SEQUENCE</scope>
</reference>
<dbReference type="InterPro" id="IPR042095">
    <property type="entry name" value="SUMF_sf"/>
</dbReference>
<dbReference type="AlphaFoldDB" id="A0A812ZH12"/>
<organism evidence="2 3">
    <name type="scientific">Symbiodinium necroappetens</name>
    <dbReference type="NCBI Taxonomy" id="1628268"/>
    <lineage>
        <taxon>Eukaryota</taxon>
        <taxon>Sar</taxon>
        <taxon>Alveolata</taxon>
        <taxon>Dinophyceae</taxon>
        <taxon>Suessiales</taxon>
        <taxon>Symbiodiniaceae</taxon>
        <taxon>Symbiodinium</taxon>
    </lineage>
</organism>
<dbReference type="InterPro" id="IPR005532">
    <property type="entry name" value="SUMF_dom"/>
</dbReference>
<gene>
    <name evidence="2" type="primary">SUMF2</name>
    <name evidence="2" type="ORF">SNEC2469_LOCUS24589</name>
</gene>
<dbReference type="Gene3D" id="3.90.1580.10">
    <property type="entry name" value="paralog of FGE (formylglycine-generating enzyme)"/>
    <property type="match status" value="1"/>
</dbReference>
<dbReference type="PANTHER" id="PTHR23150">
    <property type="entry name" value="SULFATASE MODIFYING FACTOR 1, 2"/>
    <property type="match status" value="1"/>
</dbReference>
<comment type="caution">
    <text evidence="2">The sequence shown here is derived from an EMBL/GenBank/DDBJ whole genome shotgun (WGS) entry which is preliminary data.</text>
</comment>
<keyword evidence="3" id="KW-1185">Reference proteome</keyword>
<dbReference type="InterPro" id="IPR051043">
    <property type="entry name" value="Sulfatase_Mod_Factor_Kinase"/>
</dbReference>
<evidence type="ECO:0000259" key="1">
    <source>
        <dbReference type="Pfam" id="PF03781"/>
    </source>
</evidence>
<protein>
    <submittedName>
        <fullName evidence="2">SUMF2 protein</fullName>
    </submittedName>
</protein>
<name>A0A812ZH12_9DINO</name>
<dbReference type="Proteomes" id="UP000601435">
    <property type="component" value="Unassembled WGS sequence"/>
</dbReference>
<proteinExistence type="predicted"/>
<sequence>VAGAEIEDTWKNGKQFVKLAVDVQYPWEMEPVKYHKAHTLSINDLWVDKYPVTNEVYAAFLKQSSYAPVDSGSFLRHWGCTSPKDCSVPPGMAKMPVVFVSRQDAEEFCTFYGKRLPREWEWQYVAQAGDPERTYPWGKWWWEEAVPAPQANASLFALGEVGRFPNGSSPGGVEDLVGLVWQWTDEYQDEHNRAAVLRGGSIFQPNAHDSAGVPHPRYQPWYFPGRAPAGAWDDKWTGDHYFGPKDYRSLFKNTVHAKYLLMAPSLDRAGTIGFRCVADRA</sequence>
<dbReference type="Pfam" id="PF03781">
    <property type="entry name" value="FGE-sulfatase"/>
    <property type="match status" value="1"/>
</dbReference>
<dbReference type="OrthoDB" id="407406at2759"/>
<dbReference type="SUPFAM" id="SSF56436">
    <property type="entry name" value="C-type lectin-like"/>
    <property type="match status" value="1"/>
</dbReference>
<accession>A0A812ZH12</accession>
<feature type="non-terminal residue" evidence="2">
    <location>
        <position position="281"/>
    </location>
</feature>
<evidence type="ECO:0000313" key="2">
    <source>
        <dbReference type="EMBL" id="CAE7824787.1"/>
    </source>
</evidence>
<dbReference type="EMBL" id="CAJNJA010047532">
    <property type="protein sequence ID" value="CAE7824787.1"/>
    <property type="molecule type" value="Genomic_DNA"/>
</dbReference>
<evidence type="ECO:0000313" key="3">
    <source>
        <dbReference type="Proteomes" id="UP000601435"/>
    </source>
</evidence>
<feature type="domain" description="Sulfatase-modifying factor enzyme-like" evidence="1">
    <location>
        <begin position="37"/>
        <end position="204"/>
    </location>
</feature>
<dbReference type="PANTHER" id="PTHR23150:SF19">
    <property type="entry name" value="FORMYLGLYCINE-GENERATING ENZYME"/>
    <property type="match status" value="1"/>
</dbReference>
<dbReference type="GO" id="GO:0120147">
    <property type="term" value="F:formylglycine-generating oxidase activity"/>
    <property type="evidence" value="ECO:0007669"/>
    <property type="project" value="TreeGrafter"/>
</dbReference>
<dbReference type="InterPro" id="IPR016187">
    <property type="entry name" value="CTDL_fold"/>
</dbReference>